<keyword evidence="1" id="KW-0472">Membrane</keyword>
<dbReference type="RefSeq" id="WP_066139956.1">
    <property type="nucleotide sequence ID" value="NZ_CBCSGM010000001.1"/>
</dbReference>
<feature type="transmembrane region" description="Helical" evidence="1">
    <location>
        <begin position="60"/>
        <end position="89"/>
    </location>
</feature>
<dbReference type="AlphaFoldDB" id="A0A2X4W8I4"/>
<proteinExistence type="predicted"/>
<reference evidence="3 4" key="1">
    <citation type="submission" date="2018-06" db="EMBL/GenBank/DDBJ databases">
        <authorList>
            <consortium name="Pathogen Informatics"/>
            <person name="Doyle S."/>
        </authorList>
    </citation>
    <scope>NUCLEOTIDE SEQUENCE [LARGE SCALE GENOMIC DNA]</scope>
    <source>
        <strain evidence="3 4">NCTC4824</strain>
    </source>
</reference>
<feature type="domain" description="DUF4064" evidence="2">
    <location>
        <begin position="2"/>
        <end position="111"/>
    </location>
</feature>
<sequence>MKRTGEFVLGIIGIILSALTIIGGIFFMWAANSNEIKNTLLEDPEIESMLNVEGLDIESIFAGMTGIGVALLIVAIIGIIFGIIAVISIKGNKSPKLAGSMFLVGAVLVGIISLGTAFLPALLYLIAGIMCFARKAPPETIEPTNF</sequence>
<evidence type="ECO:0000256" key="1">
    <source>
        <dbReference type="SAM" id="Phobius"/>
    </source>
</evidence>
<keyword evidence="4" id="KW-1185">Reference proteome</keyword>
<dbReference type="InterPro" id="IPR025273">
    <property type="entry name" value="DUF4064"/>
</dbReference>
<gene>
    <name evidence="3" type="ORF">NCTC4824_02768</name>
</gene>
<protein>
    <recommendedName>
        <fullName evidence="2">DUF4064 domain-containing protein</fullName>
    </recommendedName>
</protein>
<evidence type="ECO:0000313" key="4">
    <source>
        <dbReference type="Proteomes" id="UP000249134"/>
    </source>
</evidence>
<dbReference type="KEGG" id="blen:NCTC4824_02768"/>
<keyword evidence="1" id="KW-1133">Transmembrane helix</keyword>
<feature type="transmembrane region" description="Helical" evidence="1">
    <location>
        <begin position="7"/>
        <end position="31"/>
    </location>
</feature>
<dbReference type="EMBL" id="LS483476">
    <property type="protein sequence ID" value="SQI60516.1"/>
    <property type="molecule type" value="Genomic_DNA"/>
</dbReference>
<evidence type="ECO:0000259" key="2">
    <source>
        <dbReference type="Pfam" id="PF13273"/>
    </source>
</evidence>
<feature type="transmembrane region" description="Helical" evidence="1">
    <location>
        <begin position="101"/>
        <end position="127"/>
    </location>
</feature>
<evidence type="ECO:0000313" key="3">
    <source>
        <dbReference type="EMBL" id="SQI60516.1"/>
    </source>
</evidence>
<name>A0A2X4W8I4_LEDLE</name>
<organism evidence="3 4">
    <name type="scientific">Lederbergia lenta</name>
    <name type="common">Bacillus lentus</name>
    <dbReference type="NCBI Taxonomy" id="1467"/>
    <lineage>
        <taxon>Bacteria</taxon>
        <taxon>Bacillati</taxon>
        <taxon>Bacillota</taxon>
        <taxon>Bacilli</taxon>
        <taxon>Bacillales</taxon>
        <taxon>Bacillaceae</taxon>
        <taxon>Lederbergia</taxon>
    </lineage>
</organism>
<dbReference type="Proteomes" id="UP000249134">
    <property type="component" value="Chromosome 1"/>
</dbReference>
<dbReference type="Pfam" id="PF13273">
    <property type="entry name" value="DUF4064"/>
    <property type="match status" value="1"/>
</dbReference>
<accession>A0A2X4W8I4</accession>
<keyword evidence="1" id="KW-0812">Transmembrane</keyword>
<dbReference type="STRING" id="1348624.GCA_001591545_01816"/>